<dbReference type="RefSeq" id="WP_205102458.1">
    <property type="nucleotide sequence ID" value="NZ_JACJJC010000007.1"/>
</dbReference>
<dbReference type="NCBIfam" id="TIGR02432">
    <property type="entry name" value="lysidine_TilS_N"/>
    <property type="match status" value="1"/>
</dbReference>
<dbReference type="InterPro" id="IPR012796">
    <property type="entry name" value="Lysidine-tRNA-synth_C"/>
</dbReference>
<evidence type="ECO:0000256" key="6">
    <source>
        <dbReference type="ARBA" id="ARBA00022840"/>
    </source>
</evidence>
<dbReference type="SUPFAM" id="SSF52402">
    <property type="entry name" value="Adenine nucleotide alpha hydrolases-like"/>
    <property type="match status" value="1"/>
</dbReference>
<keyword evidence="2 8" id="KW-0963">Cytoplasm</keyword>
<feature type="domain" description="Lysidine-tRNA(Ile) synthetase C-terminal" evidence="10">
    <location>
        <begin position="646"/>
        <end position="719"/>
    </location>
</feature>
<keyword evidence="4 8" id="KW-0819">tRNA processing</keyword>
<dbReference type="CDD" id="cd01992">
    <property type="entry name" value="TilS_N"/>
    <property type="match status" value="1"/>
</dbReference>
<protein>
    <recommendedName>
        <fullName evidence="8">tRNA(Ile)-lysidine synthase</fullName>
        <ecNumber evidence="8">6.3.4.19</ecNumber>
    </recommendedName>
    <alternativeName>
        <fullName evidence="8">tRNA(Ile)-2-lysyl-cytidine synthase</fullName>
    </alternativeName>
    <alternativeName>
        <fullName evidence="8">tRNA(Ile)-lysidine synthetase</fullName>
    </alternativeName>
</protein>
<dbReference type="Gene3D" id="1.20.59.20">
    <property type="match status" value="1"/>
</dbReference>
<dbReference type="InterPro" id="IPR015262">
    <property type="entry name" value="tRNA_Ile_lys_synt_subst-bd"/>
</dbReference>
<dbReference type="Proteomes" id="UP000715095">
    <property type="component" value="Unassembled WGS sequence"/>
</dbReference>
<evidence type="ECO:0000256" key="7">
    <source>
        <dbReference type="ARBA" id="ARBA00048539"/>
    </source>
</evidence>
<evidence type="ECO:0000256" key="4">
    <source>
        <dbReference type="ARBA" id="ARBA00022694"/>
    </source>
</evidence>
<dbReference type="EMBL" id="JACJJC010000007">
    <property type="protein sequence ID" value="MBM6703990.1"/>
    <property type="molecule type" value="Genomic_DNA"/>
</dbReference>
<comment type="similarity">
    <text evidence="8">Belongs to the tRNA(Ile)-lysidine synthase family.</text>
</comment>
<comment type="caution">
    <text evidence="11">The sequence shown here is derived from an EMBL/GenBank/DDBJ whole genome shotgun (WGS) entry which is preliminary data.</text>
</comment>
<dbReference type="Pfam" id="PF09179">
    <property type="entry name" value="TilS"/>
    <property type="match status" value="1"/>
</dbReference>
<dbReference type="NCBIfam" id="TIGR02433">
    <property type="entry name" value="lysidine_TilS_C"/>
    <property type="match status" value="1"/>
</dbReference>
<dbReference type="EC" id="6.3.4.19" evidence="8"/>
<keyword evidence="6 8" id="KW-0067">ATP-binding</keyword>
<name>A0ABS2DTE2_9BURK</name>
<dbReference type="InterPro" id="IPR012094">
    <property type="entry name" value="tRNA_Ile_lys_synt"/>
</dbReference>
<dbReference type="Gene3D" id="3.40.50.620">
    <property type="entry name" value="HUPs"/>
    <property type="match status" value="1"/>
</dbReference>
<feature type="region of interest" description="Disordered" evidence="9">
    <location>
        <begin position="1"/>
        <end position="85"/>
    </location>
</feature>
<gene>
    <name evidence="8 11" type="primary">tilS</name>
    <name evidence="11" type="ORF">H6A60_05760</name>
</gene>
<keyword evidence="3 8" id="KW-0436">Ligase</keyword>
<dbReference type="InterPro" id="IPR014729">
    <property type="entry name" value="Rossmann-like_a/b/a_fold"/>
</dbReference>
<evidence type="ECO:0000256" key="5">
    <source>
        <dbReference type="ARBA" id="ARBA00022741"/>
    </source>
</evidence>
<keyword evidence="12" id="KW-1185">Reference proteome</keyword>
<dbReference type="PANTHER" id="PTHR43033:SF1">
    <property type="entry name" value="TRNA(ILE)-LYSIDINE SYNTHASE-RELATED"/>
    <property type="match status" value="1"/>
</dbReference>
<organism evidence="11 12">
    <name type="scientific">Sutterella massiliensis</name>
    <dbReference type="NCBI Taxonomy" id="1816689"/>
    <lineage>
        <taxon>Bacteria</taxon>
        <taxon>Pseudomonadati</taxon>
        <taxon>Pseudomonadota</taxon>
        <taxon>Betaproteobacteria</taxon>
        <taxon>Burkholderiales</taxon>
        <taxon>Sutterellaceae</taxon>
        <taxon>Sutterella</taxon>
    </lineage>
</organism>
<evidence type="ECO:0000256" key="1">
    <source>
        <dbReference type="ARBA" id="ARBA00004496"/>
    </source>
</evidence>
<accession>A0ABS2DTE2</accession>
<dbReference type="SUPFAM" id="SSF82829">
    <property type="entry name" value="MesJ substrate recognition domain-like"/>
    <property type="match status" value="1"/>
</dbReference>
<dbReference type="InterPro" id="IPR012795">
    <property type="entry name" value="tRNA_Ile_lys_synt_N"/>
</dbReference>
<dbReference type="Pfam" id="PF01171">
    <property type="entry name" value="ATP_bind_3"/>
    <property type="match status" value="1"/>
</dbReference>
<evidence type="ECO:0000313" key="11">
    <source>
        <dbReference type="EMBL" id="MBM6703990.1"/>
    </source>
</evidence>
<feature type="binding site" evidence="8">
    <location>
        <begin position="276"/>
        <end position="281"/>
    </location>
    <ligand>
        <name>ATP</name>
        <dbReference type="ChEBI" id="CHEBI:30616"/>
    </ligand>
</feature>
<evidence type="ECO:0000256" key="3">
    <source>
        <dbReference type="ARBA" id="ARBA00022598"/>
    </source>
</evidence>
<evidence type="ECO:0000256" key="9">
    <source>
        <dbReference type="SAM" id="MobiDB-lite"/>
    </source>
</evidence>
<sequence length="771" mass="85528">MATLRKTATKRTPVTAPSDEAQKRALGSASTDAETGAALSDDAAAKGRKRRTTSRAKKRVDAETLPKIPLLRRAPTKKTQTASSDEAAAVVFDQNAPAETSAAQAPSIFIEEAARLEAVAKARRADTTKTTKASKAAPKKRASKLNPALRSRGEVQIEKGAATALENAEDFNEAFPVRLAVAEKTLPRTSPAVLPDLELIKRAEAERALEAMARKIKREAQKREKGKEPVSTSLSRRLKDLVIEALREAADQLLGRSRPEFALVPLNPVRVLLAYSGGRDSSALLDVLAKVFHDKNQSLIETVEAVYINHGLSPNADAWEAHCSAECEKRGIRFKALKVTVNGKDDGVEAAARDARYTALADYAAAHGFDIVMTAHHEDDRIETFLLQWLRGAGPEGLAAFPRSRVMKMPSAVEPGEFSRENRSAPVLLVRPWRTVLRRDVERYVKQRRLAYVDDESNADPRYLRNRVRNEVVPLLDAIRPGFRTAAARSVELVAEAADILRSVAMSDLESCRSKITPGGLAIYRLLELIPARQAWCLRAWMSEEGMELPGKARLEEALRQVRETHADTSLAIRVKGKEIRRWGSDLVIRDVPRKTAAAERSAPIRWTGGGEIVLPGWNGVIEVVRCAPDEPGINVDRLMAFDAKLEVRSKCRSAKMKLWLLRPSKSLKDLYAQAGIAPFDRDELPLILLNDEIVFAAGLGMDVRRLDDPQTAPERVRFRYRPVQNLWKTKPIANYGDLPESIRREREAMVRAASDEQRRLEAFLDAQRGR</sequence>
<dbReference type="SMART" id="SM00977">
    <property type="entry name" value="TilS_C"/>
    <property type="match status" value="1"/>
</dbReference>
<dbReference type="PANTHER" id="PTHR43033">
    <property type="entry name" value="TRNA(ILE)-LYSIDINE SYNTHASE-RELATED"/>
    <property type="match status" value="1"/>
</dbReference>
<dbReference type="HAMAP" id="MF_01161">
    <property type="entry name" value="tRNA_Ile_lys_synt"/>
    <property type="match status" value="1"/>
</dbReference>
<evidence type="ECO:0000256" key="2">
    <source>
        <dbReference type="ARBA" id="ARBA00022490"/>
    </source>
</evidence>
<evidence type="ECO:0000256" key="8">
    <source>
        <dbReference type="HAMAP-Rule" id="MF_01161"/>
    </source>
</evidence>
<dbReference type="Pfam" id="PF11734">
    <property type="entry name" value="TilS_C"/>
    <property type="match status" value="1"/>
</dbReference>
<keyword evidence="5 8" id="KW-0547">Nucleotide-binding</keyword>
<evidence type="ECO:0000313" key="12">
    <source>
        <dbReference type="Proteomes" id="UP000715095"/>
    </source>
</evidence>
<dbReference type="SUPFAM" id="SSF56037">
    <property type="entry name" value="PheT/TilS domain"/>
    <property type="match status" value="1"/>
</dbReference>
<feature type="region of interest" description="Disordered" evidence="9">
    <location>
        <begin position="122"/>
        <end position="145"/>
    </location>
</feature>
<comment type="function">
    <text evidence="8">Ligates lysine onto the cytidine present at position 34 of the AUA codon-specific tRNA(Ile) that contains the anticodon CAU, in an ATP-dependent manner. Cytidine is converted to lysidine, thus changing the amino acid specificity of the tRNA from methionine to isoleucine.</text>
</comment>
<reference evidence="11 12" key="1">
    <citation type="journal article" date="2021" name="Sci. Rep.">
        <title>The distribution of antibiotic resistance genes in chicken gut microbiota commensals.</title>
        <authorList>
            <person name="Juricova H."/>
            <person name="Matiasovicova J."/>
            <person name="Kubasova T."/>
            <person name="Cejkova D."/>
            <person name="Rychlik I."/>
        </authorList>
    </citation>
    <scope>NUCLEOTIDE SEQUENCE [LARGE SCALE GENOMIC DNA]</scope>
    <source>
        <strain evidence="11 12">An829</strain>
    </source>
</reference>
<comment type="catalytic activity">
    <reaction evidence="7 8">
        <text>cytidine(34) in tRNA(Ile2) + L-lysine + ATP = lysidine(34) in tRNA(Ile2) + AMP + diphosphate + H(+)</text>
        <dbReference type="Rhea" id="RHEA:43744"/>
        <dbReference type="Rhea" id="RHEA-COMP:10625"/>
        <dbReference type="Rhea" id="RHEA-COMP:10670"/>
        <dbReference type="ChEBI" id="CHEBI:15378"/>
        <dbReference type="ChEBI" id="CHEBI:30616"/>
        <dbReference type="ChEBI" id="CHEBI:32551"/>
        <dbReference type="ChEBI" id="CHEBI:33019"/>
        <dbReference type="ChEBI" id="CHEBI:82748"/>
        <dbReference type="ChEBI" id="CHEBI:83665"/>
        <dbReference type="ChEBI" id="CHEBI:456215"/>
        <dbReference type="EC" id="6.3.4.19"/>
    </reaction>
</comment>
<feature type="compositionally biased region" description="Basic residues" evidence="9">
    <location>
        <begin position="46"/>
        <end position="58"/>
    </location>
</feature>
<evidence type="ECO:0000259" key="10">
    <source>
        <dbReference type="SMART" id="SM00977"/>
    </source>
</evidence>
<dbReference type="GO" id="GO:0032267">
    <property type="term" value="F:tRNA(Ile)-lysidine synthase activity"/>
    <property type="evidence" value="ECO:0007669"/>
    <property type="project" value="UniProtKB-EC"/>
</dbReference>
<dbReference type="InterPro" id="IPR011063">
    <property type="entry name" value="TilS/TtcA_N"/>
</dbReference>
<proteinExistence type="inferred from homology"/>
<comment type="domain">
    <text evidence="8">The N-terminal region contains the highly conserved SGGXDS motif, predicted to be a P-loop motif involved in ATP binding.</text>
</comment>
<comment type="subcellular location">
    <subcellularLocation>
        <location evidence="1 8">Cytoplasm</location>
    </subcellularLocation>
</comment>